<organism evidence="1">
    <name type="scientific">Ajellomyces dermatitidis (strain ATCC 18188 / CBS 674.68)</name>
    <name type="common">Blastomyces dermatitidis</name>
    <dbReference type="NCBI Taxonomy" id="653446"/>
    <lineage>
        <taxon>Eukaryota</taxon>
        <taxon>Fungi</taxon>
        <taxon>Dikarya</taxon>
        <taxon>Ascomycota</taxon>
        <taxon>Pezizomycotina</taxon>
        <taxon>Eurotiomycetes</taxon>
        <taxon>Eurotiomycetidae</taxon>
        <taxon>Onygenales</taxon>
        <taxon>Ajellomycetaceae</taxon>
        <taxon>Blastomyces</taxon>
    </lineage>
</organism>
<dbReference type="Proteomes" id="UP000007802">
    <property type="component" value="Unassembled WGS sequence"/>
</dbReference>
<dbReference type="InterPro" id="IPR023214">
    <property type="entry name" value="HAD_sf"/>
</dbReference>
<reference evidence="1" key="1">
    <citation type="submission" date="2010-03" db="EMBL/GenBank/DDBJ databases">
        <title>Annotation of Blastomyces dermatitidis strain ATCC 18188.</title>
        <authorList>
            <consortium name="The Broad Institute Genome Sequencing Platform"/>
            <consortium name="Broad Institute Genome Sequencing Center for Infectious Disease."/>
            <person name="Cuomo C."/>
            <person name="Klein B."/>
            <person name="Sullivan T."/>
            <person name="Heitman J."/>
            <person name="Young S."/>
            <person name="Zeng Q."/>
            <person name="Gargeya S."/>
            <person name="Alvarado L."/>
            <person name="Berlin A.M."/>
            <person name="Chapman S.B."/>
            <person name="Chen Z."/>
            <person name="Freedman E."/>
            <person name="Gellesch M."/>
            <person name="Goldberg J."/>
            <person name="Griggs A."/>
            <person name="Gujja S."/>
            <person name="Heilman E."/>
            <person name="Heiman D."/>
            <person name="Howarth C."/>
            <person name="Mehta T."/>
            <person name="Neiman D."/>
            <person name="Pearson M."/>
            <person name="Roberts A."/>
            <person name="Saif S."/>
            <person name="Shea T."/>
            <person name="Shenoy N."/>
            <person name="Sisk P."/>
            <person name="Stolte C."/>
            <person name="Sykes S."/>
            <person name="White J."/>
            <person name="Yandava C."/>
            <person name="Haas B."/>
            <person name="Nusbaum C."/>
            <person name="Birren B."/>
        </authorList>
    </citation>
    <scope>NUCLEOTIDE SEQUENCE [LARGE SCALE GENOMIC DNA]</scope>
    <source>
        <strain evidence="1">ATCC 18188</strain>
    </source>
</reference>
<name>F2TIK0_AJEDA</name>
<dbReference type="HOGENOM" id="CLU_1824790_0_0_1"/>
<accession>F2TIK0</accession>
<dbReference type="EMBL" id="GG749443">
    <property type="protein sequence ID" value="EGE83063.1"/>
    <property type="molecule type" value="Genomic_DNA"/>
</dbReference>
<gene>
    <name evidence="1" type="ORF">BDDG_06007</name>
</gene>
<evidence type="ECO:0000313" key="1">
    <source>
        <dbReference type="EMBL" id="EGE83063.1"/>
    </source>
</evidence>
<sequence length="141" mass="15518">MPGAKALLNQAEAQLVPWAIVMSGTTGLVTGWLKVLDLPKPKHMVLAEDALMGRQSLGLEAKDKDVLCLRGYPCWYHSWEGGRLACKVVGVVSSTYCRADQTARVGLDSERLEQRGCCWNGEGDKVVLEFRNDLVENELAN</sequence>
<dbReference type="Gene3D" id="3.40.50.1000">
    <property type="entry name" value="HAD superfamily/HAD-like"/>
    <property type="match status" value="1"/>
</dbReference>
<dbReference type="AlphaFoldDB" id="F2TIK0"/>
<protein>
    <submittedName>
        <fullName evidence="1">Glycerol-3-phosphate phosphatase</fullName>
    </submittedName>
</protein>
<proteinExistence type="predicted"/>